<feature type="binding site" evidence="6">
    <location>
        <begin position="302"/>
        <end position="304"/>
    </location>
    <ligand>
        <name>substrate</name>
    </ligand>
</feature>
<comment type="similarity">
    <text evidence="1 4">Belongs to the metallo-dependent hydrolases superfamily. NagA family.</text>
</comment>
<gene>
    <name evidence="8" type="ORF">SAMN04488050_11159</name>
</gene>
<dbReference type="RefSeq" id="WP_092428121.1">
    <property type="nucleotide sequence ID" value="NZ_FNCL01000011.1"/>
</dbReference>
<dbReference type="PANTHER" id="PTHR11113:SF14">
    <property type="entry name" value="N-ACETYLGLUCOSAMINE-6-PHOSPHATE DEACETYLASE"/>
    <property type="match status" value="1"/>
</dbReference>
<evidence type="ECO:0000256" key="5">
    <source>
        <dbReference type="PIRSR" id="PIRSR038994-1"/>
    </source>
</evidence>
<name>A0A1I6VHA2_9RHOB</name>
<keyword evidence="4" id="KW-0119">Carbohydrate metabolism</keyword>
<evidence type="ECO:0000256" key="6">
    <source>
        <dbReference type="PIRSR" id="PIRSR038994-2"/>
    </source>
</evidence>
<evidence type="ECO:0000256" key="7">
    <source>
        <dbReference type="PIRSR" id="PIRSR038994-3"/>
    </source>
</evidence>
<dbReference type="PANTHER" id="PTHR11113">
    <property type="entry name" value="N-ACETYLGLUCOSAMINE-6-PHOSPHATE DEACETYLASE"/>
    <property type="match status" value="1"/>
</dbReference>
<dbReference type="EMBL" id="FOZW01000011">
    <property type="protein sequence ID" value="SFT12864.1"/>
    <property type="molecule type" value="Genomic_DNA"/>
</dbReference>
<evidence type="ECO:0000256" key="3">
    <source>
        <dbReference type="ARBA" id="ARBA00022801"/>
    </source>
</evidence>
<feature type="binding site" evidence="6">
    <location>
        <begin position="215"/>
        <end position="216"/>
    </location>
    <ligand>
        <name>substrate</name>
    </ligand>
</feature>
<feature type="binding site" evidence="6">
    <location>
        <position position="136"/>
    </location>
    <ligand>
        <name>substrate</name>
    </ligand>
</feature>
<evidence type="ECO:0000256" key="2">
    <source>
        <dbReference type="ARBA" id="ARBA00022723"/>
    </source>
</evidence>
<proteinExistence type="inferred from homology"/>
<dbReference type="GO" id="GO:0006046">
    <property type="term" value="P:N-acetylglucosamine catabolic process"/>
    <property type="evidence" value="ECO:0007669"/>
    <property type="project" value="TreeGrafter"/>
</dbReference>
<dbReference type="AlphaFoldDB" id="A0A1I6VHA2"/>
<dbReference type="InterPro" id="IPR011059">
    <property type="entry name" value="Metal-dep_hydrolase_composite"/>
</dbReference>
<evidence type="ECO:0000313" key="8">
    <source>
        <dbReference type="EMBL" id="SFT12864.1"/>
    </source>
</evidence>
<feature type="binding site" evidence="6">
    <location>
        <position position="246"/>
    </location>
    <ligand>
        <name>substrate</name>
    </ligand>
</feature>
<evidence type="ECO:0000256" key="4">
    <source>
        <dbReference type="PIRNR" id="PIRNR038994"/>
    </source>
</evidence>
<organism evidence="8 9">
    <name type="scientific">Alloyangia pacifica</name>
    <dbReference type="NCBI Taxonomy" id="311180"/>
    <lineage>
        <taxon>Bacteria</taxon>
        <taxon>Pseudomonadati</taxon>
        <taxon>Pseudomonadota</taxon>
        <taxon>Alphaproteobacteria</taxon>
        <taxon>Rhodobacterales</taxon>
        <taxon>Roseobacteraceae</taxon>
        <taxon>Alloyangia</taxon>
    </lineage>
</organism>
<keyword evidence="3 4" id="KW-0378">Hydrolase</keyword>
<sequence length="372" mass="39433">MTRRSPDQIIARYVWSGESLLQWQALHFEGSVLRQITPVGPGVTADVHLLSPGLTDLQVNGGGGVMFNSDPTPRGLSAMRDAHRRLGTADILPTVITDHPEITEAAAEAALSCWSESGILGLHIEGPHIARARKGTHEEGLIRPLDLRTVTLVERLRQAGMPVMITLAPELAEASLLRRLVASGAVVSAGHSGATELEARQAFAQGVRCVTHLFNAMDQMSSRAPGLLGAAILSPVACGLICDGIHVSWDMLRIALAARPKGALSFAVSDAMATVGGPESFTLYDQQIAVHDGRLINREGALAGAHIDQLGNLRNLVHHVGLSLPAALAMVTSTPRAILGLPARRISPGLKSTDLLYLDKGLMPLQPVHSAH</sequence>
<dbReference type="GO" id="GO:0046872">
    <property type="term" value="F:metal ion binding"/>
    <property type="evidence" value="ECO:0007669"/>
    <property type="project" value="UniProtKB-KW"/>
</dbReference>
<feature type="binding site" evidence="7">
    <location>
        <position position="212"/>
    </location>
    <ligand>
        <name>Zn(2+)</name>
        <dbReference type="ChEBI" id="CHEBI:29105"/>
    </ligand>
</feature>
<dbReference type="GO" id="GO:0008448">
    <property type="term" value="F:N-acetylglucosamine-6-phosphate deacetylase activity"/>
    <property type="evidence" value="ECO:0007669"/>
    <property type="project" value="InterPro"/>
</dbReference>
<feature type="binding site" evidence="7">
    <location>
        <position position="191"/>
    </location>
    <ligand>
        <name>Zn(2+)</name>
        <dbReference type="ChEBI" id="CHEBI:29105"/>
    </ligand>
</feature>
<comment type="cofactor">
    <cofactor evidence="7">
        <name>a divalent metal cation</name>
        <dbReference type="ChEBI" id="CHEBI:60240"/>
    </cofactor>
    <text evidence="7">Binds 1 divalent metal cation per subunit.</text>
</comment>
<feature type="active site" description="Proton donor/acceptor" evidence="5">
    <location>
        <position position="270"/>
    </location>
</feature>
<feature type="binding site" evidence="6">
    <location>
        <position position="223"/>
    </location>
    <ligand>
        <name>substrate</name>
    </ligand>
</feature>
<dbReference type="SUPFAM" id="SSF51556">
    <property type="entry name" value="Metallo-dependent hydrolases"/>
    <property type="match status" value="1"/>
</dbReference>
<keyword evidence="9" id="KW-1185">Reference proteome</keyword>
<dbReference type="Proteomes" id="UP000199392">
    <property type="component" value="Unassembled WGS sequence"/>
</dbReference>
<dbReference type="Gene3D" id="3.20.20.140">
    <property type="entry name" value="Metal-dependent hydrolases"/>
    <property type="match status" value="1"/>
</dbReference>
<dbReference type="InterPro" id="IPR032466">
    <property type="entry name" value="Metal_Hydrolase"/>
</dbReference>
<accession>A0A1I6VHA2</accession>
<reference evidence="9" key="1">
    <citation type="submission" date="2016-10" db="EMBL/GenBank/DDBJ databases">
        <authorList>
            <person name="Varghese N."/>
            <person name="Submissions S."/>
        </authorList>
    </citation>
    <scope>NUCLEOTIDE SEQUENCE [LARGE SCALE GENOMIC DNA]</scope>
    <source>
        <strain evidence="9">DSM 26894</strain>
    </source>
</reference>
<dbReference type="PIRSF" id="PIRSF038994">
    <property type="entry name" value="NagA"/>
    <property type="match status" value="1"/>
</dbReference>
<keyword evidence="2 7" id="KW-0479">Metal-binding</keyword>
<feature type="binding site" evidence="7">
    <location>
        <position position="125"/>
    </location>
    <ligand>
        <name>Zn(2+)</name>
        <dbReference type="ChEBI" id="CHEBI:29105"/>
    </ligand>
</feature>
<evidence type="ECO:0000313" key="9">
    <source>
        <dbReference type="Proteomes" id="UP000199392"/>
    </source>
</evidence>
<dbReference type="Gene3D" id="2.30.40.10">
    <property type="entry name" value="Urease, subunit C, domain 1"/>
    <property type="match status" value="1"/>
</dbReference>
<dbReference type="STRING" id="311180.SAMN04488050_11159"/>
<protein>
    <submittedName>
        <fullName evidence="8">N-acetylglucosamine-6-phosphate deacetylase</fullName>
    </submittedName>
</protein>
<dbReference type="InterPro" id="IPR003764">
    <property type="entry name" value="GlcNAc_6-P_deAcase"/>
</dbReference>
<dbReference type="OrthoDB" id="9776488at2"/>
<evidence type="ECO:0000256" key="1">
    <source>
        <dbReference type="ARBA" id="ARBA00010716"/>
    </source>
</evidence>